<gene>
    <name evidence="5" type="ORF">ZIOFF_009632</name>
    <name evidence="4" type="ORF">ZIOFF_013560</name>
</gene>
<dbReference type="EMBL" id="JACMSC010000004">
    <property type="protein sequence ID" value="KAG6523684.1"/>
    <property type="molecule type" value="Genomic_DNA"/>
</dbReference>
<evidence type="ECO:0000313" key="6">
    <source>
        <dbReference type="Proteomes" id="UP000734854"/>
    </source>
</evidence>
<feature type="region of interest" description="Disordered" evidence="2">
    <location>
        <begin position="1"/>
        <end position="42"/>
    </location>
</feature>
<dbReference type="AlphaFoldDB" id="A0A8J5HS22"/>
<evidence type="ECO:0000256" key="1">
    <source>
        <dbReference type="ARBA" id="ARBA00010820"/>
    </source>
</evidence>
<protein>
    <recommendedName>
        <fullName evidence="3">Glabrous enhancer-binding protein-like DBD domain-containing protein</fullName>
    </recommendedName>
</protein>
<dbReference type="GO" id="GO:0006355">
    <property type="term" value="P:regulation of DNA-templated transcription"/>
    <property type="evidence" value="ECO:0007669"/>
    <property type="project" value="InterPro"/>
</dbReference>
<evidence type="ECO:0000256" key="2">
    <source>
        <dbReference type="SAM" id="MobiDB-lite"/>
    </source>
</evidence>
<dbReference type="EMBL" id="JACMSC010000003">
    <property type="protein sequence ID" value="KAG6527521.1"/>
    <property type="molecule type" value="Genomic_DNA"/>
</dbReference>
<keyword evidence="6" id="KW-1185">Reference proteome</keyword>
<accession>A0A8J5HS22</accession>
<dbReference type="Proteomes" id="UP000734854">
    <property type="component" value="Unassembled WGS sequence"/>
</dbReference>
<dbReference type="GO" id="GO:0005634">
    <property type="term" value="C:nucleus"/>
    <property type="evidence" value="ECO:0007669"/>
    <property type="project" value="TreeGrafter"/>
</dbReference>
<evidence type="ECO:0000313" key="5">
    <source>
        <dbReference type="EMBL" id="KAG6527521.1"/>
    </source>
</evidence>
<dbReference type="PANTHER" id="PTHR31662:SF1">
    <property type="entry name" value="OS01G0249900 PROTEIN"/>
    <property type="match status" value="1"/>
</dbReference>
<dbReference type="OrthoDB" id="669440at2759"/>
<sequence>MASSAEGDKGRAAGEAPEGSNLRKEASPERSLMVSVAGGEESTRRGFQKLWTDADEIAVLQGFWEFTSRRGTARADYQHDTGPFYEEIRGRLRCDFSRSQLVEKLRRLKKKFRSTAGRMAADKGFAFRSPHEEVAFEIARKIWNPVFKRGRDAKSGDLERGDALKDGSLDSDPDFEPRPRGRLKKGKETVAAAAAAVTAEIVEEAAASEVVRPSMPNSDMVEQTLRSCFSPLFNEILCTTGIGITVSNSPPLNPKPLNSRAAAAPAPALAGDRWKHQQILELEVYLKRLDLVHEYIKLKLEELKSQGSC</sequence>
<feature type="compositionally biased region" description="Basic and acidic residues" evidence="2">
    <location>
        <begin position="154"/>
        <end position="168"/>
    </location>
</feature>
<name>A0A8J5HS22_ZINOF</name>
<feature type="region of interest" description="Disordered" evidence="2">
    <location>
        <begin position="154"/>
        <end position="187"/>
    </location>
</feature>
<dbReference type="InterPro" id="IPR007592">
    <property type="entry name" value="GEBP"/>
</dbReference>
<evidence type="ECO:0000313" key="4">
    <source>
        <dbReference type="EMBL" id="KAG6523684.1"/>
    </source>
</evidence>
<dbReference type="Pfam" id="PF04504">
    <property type="entry name" value="GeBP-like_DBD"/>
    <property type="match status" value="1"/>
</dbReference>
<feature type="domain" description="Glabrous enhancer-binding protein-like DBD" evidence="3">
    <location>
        <begin position="47"/>
        <end position="144"/>
    </location>
</feature>
<feature type="compositionally biased region" description="Basic and acidic residues" evidence="2">
    <location>
        <begin position="1"/>
        <end position="12"/>
    </location>
</feature>
<proteinExistence type="inferred from homology"/>
<dbReference type="InterPro" id="IPR053932">
    <property type="entry name" value="GeBP-like_DBD"/>
</dbReference>
<dbReference type="PANTHER" id="PTHR31662">
    <property type="entry name" value="BNAANNG10740D PROTEIN-RELATED"/>
    <property type="match status" value="1"/>
</dbReference>
<organism evidence="4 6">
    <name type="scientific">Zingiber officinale</name>
    <name type="common">Ginger</name>
    <name type="synonym">Amomum zingiber</name>
    <dbReference type="NCBI Taxonomy" id="94328"/>
    <lineage>
        <taxon>Eukaryota</taxon>
        <taxon>Viridiplantae</taxon>
        <taxon>Streptophyta</taxon>
        <taxon>Embryophyta</taxon>
        <taxon>Tracheophyta</taxon>
        <taxon>Spermatophyta</taxon>
        <taxon>Magnoliopsida</taxon>
        <taxon>Liliopsida</taxon>
        <taxon>Zingiberales</taxon>
        <taxon>Zingiberaceae</taxon>
        <taxon>Zingiber</taxon>
    </lineage>
</organism>
<comment type="caution">
    <text evidence="4">The sequence shown here is derived from an EMBL/GenBank/DDBJ whole genome shotgun (WGS) entry which is preliminary data.</text>
</comment>
<reference evidence="4 6" key="1">
    <citation type="submission" date="2020-08" db="EMBL/GenBank/DDBJ databases">
        <title>Plant Genome Project.</title>
        <authorList>
            <person name="Zhang R.-G."/>
        </authorList>
    </citation>
    <scope>NUCLEOTIDE SEQUENCE [LARGE SCALE GENOMIC DNA]</scope>
    <source>
        <tissue evidence="4">Rhizome</tissue>
    </source>
</reference>
<comment type="similarity">
    <text evidence="1">Belongs to the GeBP family.</text>
</comment>
<evidence type="ECO:0000259" key="3">
    <source>
        <dbReference type="Pfam" id="PF04504"/>
    </source>
</evidence>